<keyword evidence="2" id="KW-0808">Transferase</keyword>
<feature type="region of interest" description="Disordered" evidence="1">
    <location>
        <begin position="212"/>
        <end position="264"/>
    </location>
</feature>
<keyword evidence="2" id="KW-0548">Nucleotidyltransferase</keyword>
<dbReference type="GO" id="GO:0003964">
    <property type="term" value="F:RNA-directed DNA polymerase activity"/>
    <property type="evidence" value="ECO:0007669"/>
    <property type="project" value="UniProtKB-KW"/>
</dbReference>
<accession>A0A6L2L086</accession>
<feature type="compositionally biased region" description="Acidic residues" evidence="1">
    <location>
        <begin position="212"/>
        <end position="222"/>
    </location>
</feature>
<reference evidence="2" key="1">
    <citation type="journal article" date="2019" name="Sci. Rep.">
        <title>Draft genome of Tanacetum cinerariifolium, the natural source of mosquito coil.</title>
        <authorList>
            <person name="Yamashiro T."/>
            <person name="Shiraishi A."/>
            <person name="Satake H."/>
            <person name="Nakayama K."/>
        </authorList>
    </citation>
    <scope>NUCLEOTIDE SEQUENCE</scope>
</reference>
<protein>
    <submittedName>
        <fullName evidence="2">Reverse transcriptase domain-containing protein</fullName>
    </submittedName>
</protein>
<dbReference type="EMBL" id="BKCJ010003472">
    <property type="protein sequence ID" value="GEU55293.1"/>
    <property type="molecule type" value="Genomic_DNA"/>
</dbReference>
<feature type="compositionally biased region" description="Gly residues" evidence="1">
    <location>
        <begin position="226"/>
        <end position="255"/>
    </location>
</feature>
<proteinExistence type="predicted"/>
<gene>
    <name evidence="2" type="ORF">Tci_027271</name>
</gene>
<sequence length="333" mass="37461">MILALEQRIPYRRPYRYHLNRPLHMLTARKRVGPLPTHQLTVRHFVDHSSLDYFSPDDDSARDSSSDASSYFHSDASSDSFLRLLLPDHSSHLPSTFAWPSCKRRRSSMTSVLALSPAFEALSHVCADLITSPKRVRGFDYLTKVEVNSREIFELSRSRGTDVGVDDGIKRVDESHSEHEIDPVQATIEACFDLQILSGVEGLIHMNLEPLNESEDEQEGENEGNKNGGNGGNRNKGNRGNGNGENGNGNEGRNGNGNRNKNHGMNYGDFNPVARECTALTWWNSLKRKIGVDATYAMKWAGLMKLMTKVYCLRNEIQKMKIELWNLTVKGNV</sequence>
<dbReference type="AlphaFoldDB" id="A0A6L2L086"/>
<keyword evidence="2" id="KW-0695">RNA-directed DNA polymerase</keyword>
<evidence type="ECO:0000256" key="1">
    <source>
        <dbReference type="SAM" id="MobiDB-lite"/>
    </source>
</evidence>
<comment type="caution">
    <text evidence="2">The sequence shown here is derived from an EMBL/GenBank/DDBJ whole genome shotgun (WGS) entry which is preliminary data.</text>
</comment>
<evidence type="ECO:0000313" key="2">
    <source>
        <dbReference type="EMBL" id="GEU55293.1"/>
    </source>
</evidence>
<organism evidence="2">
    <name type="scientific">Tanacetum cinerariifolium</name>
    <name type="common">Dalmatian daisy</name>
    <name type="synonym">Chrysanthemum cinerariifolium</name>
    <dbReference type="NCBI Taxonomy" id="118510"/>
    <lineage>
        <taxon>Eukaryota</taxon>
        <taxon>Viridiplantae</taxon>
        <taxon>Streptophyta</taxon>
        <taxon>Embryophyta</taxon>
        <taxon>Tracheophyta</taxon>
        <taxon>Spermatophyta</taxon>
        <taxon>Magnoliopsida</taxon>
        <taxon>eudicotyledons</taxon>
        <taxon>Gunneridae</taxon>
        <taxon>Pentapetalae</taxon>
        <taxon>asterids</taxon>
        <taxon>campanulids</taxon>
        <taxon>Asterales</taxon>
        <taxon>Asteraceae</taxon>
        <taxon>Asteroideae</taxon>
        <taxon>Anthemideae</taxon>
        <taxon>Anthemidinae</taxon>
        <taxon>Tanacetum</taxon>
    </lineage>
</organism>
<name>A0A6L2L086_TANCI</name>